<dbReference type="OrthoDB" id="549173at2759"/>
<dbReference type="SUPFAM" id="SSF52317">
    <property type="entry name" value="Class I glutamine amidotransferase-like"/>
    <property type="match status" value="1"/>
</dbReference>
<dbReference type="PANTHER" id="PTHR43873:SF1">
    <property type="entry name" value="COBYRINATE A,C-DIAMIDE SYNTHASE"/>
    <property type="match status" value="1"/>
</dbReference>
<sequence>MAINGLYLSAAHKSSGKTTVTIGIGAALVSKGYTVQAFKKGPDYIDPMWLKMATGRGCYNLDFYTQEEDEILELVAEKSQGADLALVEGNKGLYDGLDLDGSNSNAALAKFLKTPVVLVLDTVGTIRGVAPLVIGYQTFDPDVEIAGVILNKVGGPRHEKKLIQVMETYTDVPVIGAVGRSDEVKLLERHLGLIPSNEEAGALSKVAQIGRFIADSVDLDKLVAIAAPLEDAPSFSFQRPSVAPENETIRLGIAKDAAFGFYYEDDLDTFKALDVELVAVDFIHDKTLPKDLDGLFIGGGFPESFLQELSANES</sequence>
<dbReference type="Pfam" id="PF01656">
    <property type="entry name" value="CbiA"/>
    <property type="match status" value="1"/>
</dbReference>
<dbReference type="InterPro" id="IPR004484">
    <property type="entry name" value="CbiA/CobB_synth"/>
</dbReference>
<proteinExistence type="predicted"/>
<dbReference type="SUPFAM" id="SSF52540">
    <property type="entry name" value="P-loop containing nucleoside triphosphate hydrolases"/>
    <property type="match status" value="1"/>
</dbReference>
<dbReference type="InterPro" id="IPR002586">
    <property type="entry name" value="CobQ/CobB/MinD/ParA_Nub-bd_dom"/>
</dbReference>
<gene>
    <name evidence="1" type="ORF">CTOB1V02_LOCUS12339</name>
</gene>
<dbReference type="AlphaFoldDB" id="A0A7R8ZS78"/>
<dbReference type="EMBL" id="OB668969">
    <property type="protein sequence ID" value="CAD7234523.1"/>
    <property type="molecule type" value="Genomic_DNA"/>
</dbReference>
<evidence type="ECO:0000313" key="1">
    <source>
        <dbReference type="EMBL" id="CAD7234523.1"/>
    </source>
</evidence>
<dbReference type="NCBIfam" id="NF002204">
    <property type="entry name" value="PRK01077.1"/>
    <property type="match status" value="1"/>
</dbReference>
<protein>
    <submittedName>
        <fullName evidence="1">Uncharacterized protein</fullName>
    </submittedName>
</protein>
<dbReference type="InterPro" id="IPR029062">
    <property type="entry name" value="Class_I_gatase-like"/>
</dbReference>
<dbReference type="NCBIfam" id="TIGR00379">
    <property type="entry name" value="cobB"/>
    <property type="match status" value="1"/>
</dbReference>
<dbReference type="GO" id="GO:0042242">
    <property type="term" value="F:cobyrinic acid a,c-diamide synthase activity"/>
    <property type="evidence" value="ECO:0007669"/>
    <property type="project" value="InterPro"/>
</dbReference>
<name>A0A7R8ZS78_9CRUS</name>
<dbReference type="PANTHER" id="PTHR43873">
    <property type="entry name" value="COBYRINATE A,C-DIAMIDE SYNTHASE"/>
    <property type="match status" value="1"/>
</dbReference>
<dbReference type="InterPro" id="IPR027417">
    <property type="entry name" value="P-loop_NTPase"/>
</dbReference>
<dbReference type="Gene3D" id="3.40.50.300">
    <property type="entry name" value="P-loop containing nucleotide triphosphate hydrolases"/>
    <property type="match status" value="1"/>
</dbReference>
<dbReference type="PROSITE" id="PS51274">
    <property type="entry name" value="GATASE_COBBQ"/>
    <property type="match status" value="1"/>
</dbReference>
<reference evidence="1" key="1">
    <citation type="submission" date="2020-11" db="EMBL/GenBank/DDBJ databases">
        <authorList>
            <person name="Tran Van P."/>
        </authorList>
    </citation>
    <scope>NUCLEOTIDE SEQUENCE</scope>
</reference>
<organism evidence="1">
    <name type="scientific">Cyprideis torosa</name>
    <dbReference type="NCBI Taxonomy" id="163714"/>
    <lineage>
        <taxon>Eukaryota</taxon>
        <taxon>Metazoa</taxon>
        <taxon>Ecdysozoa</taxon>
        <taxon>Arthropoda</taxon>
        <taxon>Crustacea</taxon>
        <taxon>Oligostraca</taxon>
        <taxon>Ostracoda</taxon>
        <taxon>Podocopa</taxon>
        <taxon>Podocopida</taxon>
        <taxon>Cytherocopina</taxon>
        <taxon>Cytheroidea</taxon>
        <taxon>Cytherideidae</taxon>
        <taxon>Cyprideis</taxon>
    </lineage>
</organism>
<accession>A0A7R8ZS78</accession>
<dbReference type="CDD" id="cd05388">
    <property type="entry name" value="CobB_N"/>
    <property type="match status" value="1"/>
</dbReference>
<feature type="non-terminal residue" evidence="1">
    <location>
        <position position="314"/>
    </location>
</feature>